<feature type="region of interest" description="Disordered" evidence="1">
    <location>
        <begin position="165"/>
        <end position="206"/>
    </location>
</feature>
<evidence type="ECO:0000313" key="3">
    <source>
        <dbReference type="Proteomes" id="UP000521943"/>
    </source>
</evidence>
<feature type="compositionally biased region" description="Polar residues" evidence="1">
    <location>
        <begin position="35"/>
        <end position="57"/>
    </location>
</feature>
<protein>
    <submittedName>
        <fullName evidence="2">Uncharacterized protein</fullName>
    </submittedName>
</protein>
<organism evidence="2 3">
    <name type="scientific">Ephemerocybe angulata</name>
    <dbReference type="NCBI Taxonomy" id="980116"/>
    <lineage>
        <taxon>Eukaryota</taxon>
        <taxon>Fungi</taxon>
        <taxon>Dikarya</taxon>
        <taxon>Basidiomycota</taxon>
        <taxon>Agaricomycotina</taxon>
        <taxon>Agaricomycetes</taxon>
        <taxon>Agaricomycetidae</taxon>
        <taxon>Agaricales</taxon>
        <taxon>Agaricineae</taxon>
        <taxon>Psathyrellaceae</taxon>
        <taxon>Ephemerocybe</taxon>
    </lineage>
</organism>
<feature type="region of interest" description="Disordered" evidence="1">
    <location>
        <begin position="1"/>
        <end position="137"/>
    </location>
</feature>
<dbReference type="EMBL" id="JACGCI010000016">
    <property type="protein sequence ID" value="KAF6759076.1"/>
    <property type="molecule type" value="Genomic_DNA"/>
</dbReference>
<feature type="compositionally biased region" description="Basic and acidic residues" evidence="1">
    <location>
        <begin position="78"/>
        <end position="92"/>
    </location>
</feature>
<dbReference type="AlphaFoldDB" id="A0A8H6I839"/>
<dbReference type="Proteomes" id="UP000521943">
    <property type="component" value="Unassembled WGS sequence"/>
</dbReference>
<accession>A0A8H6I839</accession>
<comment type="caution">
    <text evidence="2">The sequence shown here is derived from an EMBL/GenBank/DDBJ whole genome shotgun (WGS) entry which is preliminary data.</text>
</comment>
<name>A0A8H6I839_9AGAR</name>
<proteinExistence type="predicted"/>
<evidence type="ECO:0000256" key="1">
    <source>
        <dbReference type="SAM" id="MobiDB-lite"/>
    </source>
</evidence>
<evidence type="ECO:0000313" key="2">
    <source>
        <dbReference type="EMBL" id="KAF6759076.1"/>
    </source>
</evidence>
<sequence length="206" mass="23073">MNRTKGLFLDDPLSAPSKLPTIRRPAPHPMLGSMEASNSSNAYQQGKSRRCSQPGQDRTSEFFDQGGLLDSQTPDTQAIEHEVEKSSRRHPESNATECDSLPPFILSQPPQPPFILSGKPSAYIQRNPYDSRDPLNRETQNLTCSLDNTQEGPYLDTSDTVIEISSDEEENRPEILTTPPRHRLSLRTPATEPIHQRKLVLSTPEK</sequence>
<reference evidence="2 3" key="1">
    <citation type="submission" date="2020-07" db="EMBL/GenBank/DDBJ databases">
        <title>Comparative genomics of pyrophilous fungi reveals a link between fire events and developmental genes.</title>
        <authorList>
            <consortium name="DOE Joint Genome Institute"/>
            <person name="Steindorff A.S."/>
            <person name="Carver A."/>
            <person name="Calhoun S."/>
            <person name="Stillman K."/>
            <person name="Liu H."/>
            <person name="Lipzen A."/>
            <person name="Pangilinan J."/>
            <person name="Labutti K."/>
            <person name="Bruns T.D."/>
            <person name="Grigoriev I.V."/>
        </authorList>
    </citation>
    <scope>NUCLEOTIDE SEQUENCE [LARGE SCALE GENOMIC DNA]</scope>
    <source>
        <strain evidence="2 3">CBS 144469</strain>
    </source>
</reference>
<keyword evidence="3" id="KW-1185">Reference proteome</keyword>
<gene>
    <name evidence="2" type="ORF">DFP72DRAFT_844368</name>
</gene>